<feature type="transmembrane region" description="Helical" evidence="1">
    <location>
        <begin position="247"/>
        <end position="265"/>
    </location>
</feature>
<feature type="transmembrane region" description="Helical" evidence="1">
    <location>
        <begin position="341"/>
        <end position="362"/>
    </location>
</feature>
<feature type="domain" description="DUF5009" evidence="2">
    <location>
        <begin position="5"/>
        <end position="263"/>
    </location>
</feature>
<evidence type="ECO:0000313" key="3">
    <source>
        <dbReference type="EMBL" id="BFO71894.1"/>
    </source>
</evidence>
<feature type="transmembrane region" description="Helical" evidence="1">
    <location>
        <begin position="183"/>
        <end position="203"/>
    </location>
</feature>
<feature type="transmembrane region" description="Helical" evidence="1">
    <location>
        <begin position="121"/>
        <end position="140"/>
    </location>
</feature>
<feature type="transmembrane region" description="Helical" evidence="1">
    <location>
        <begin position="309"/>
        <end position="329"/>
    </location>
</feature>
<feature type="transmembrane region" description="Helical" evidence="1">
    <location>
        <begin position="97"/>
        <end position="115"/>
    </location>
</feature>
<protein>
    <submittedName>
        <fullName evidence="3">DUF5009 domain-containing protein</fullName>
    </submittedName>
</protein>
<feature type="transmembrane region" description="Helical" evidence="1">
    <location>
        <begin position="444"/>
        <end position="462"/>
    </location>
</feature>
<organism evidence="3">
    <name type="scientific">Prevotella sp. GTC17253</name>
    <dbReference type="NCBI Taxonomy" id="3236793"/>
    <lineage>
        <taxon>Bacteria</taxon>
        <taxon>Pseudomonadati</taxon>
        <taxon>Bacteroidota</taxon>
        <taxon>Bacteroidia</taxon>
        <taxon>Bacteroidales</taxon>
        <taxon>Prevotellaceae</taxon>
        <taxon>Prevotella</taxon>
    </lineage>
</organism>
<dbReference type="InterPro" id="IPR032176">
    <property type="entry name" value="DUF5009"/>
</dbReference>
<evidence type="ECO:0000256" key="1">
    <source>
        <dbReference type="SAM" id="Phobius"/>
    </source>
</evidence>
<gene>
    <name evidence="3" type="ORF">GTC17253_18600</name>
</gene>
<feature type="transmembrane region" description="Helical" evidence="1">
    <location>
        <begin position="410"/>
        <end position="432"/>
    </location>
</feature>
<keyword evidence="1" id="KW-0472">Membrane</keyword>
<dbReference type="Pfam" id="PF16401">
    <property type="entry name" value="DUF5009"/>
    <property type="match status" value="1"/>
</dbReference>
<dbReference type="PANTHER" id="PTHR31061:SF24">
    <property type="entry name" value="LD22376P"/>
    <property type="match status" value="1"/>
</dbReference>
<proteinExistence type="predicted"/>
<dbReference type="AlphaFoldDB" id="A0AB33IRW2"/>
<evidence type="ECO:0000259" key="2">
    <source>
        <dbReference type="Pfam" id="PF16401"/>
    </source>
</evidence>
<keyword evidence="1" id="KW-0812">Transmembrane</keyword>
<feature type="transmembrane region" description="Helical" evidence="1">
    <location>
        <begin position="210"/>
        <end position="227"/>
    </location>
</feature>
<sequence length="470" mass="53128">MTAQRVHSLDVLRGYAIMTMILSATEAFRVLPAWMYHAQVPPPNHVFTPSIYGITWVDLIFPFFLFSMGAAIPLSVRRQRERGASMWKLCRKSLLRWLKLAFFAIFIYHMFPFMMGYQSDWLHYAVPMAAFAWMFLLFMPNPFGLNDLGRRLVNGIAYAVAITGLIVQPYSDGKPFSPNDADIIILILANVAVTGTLIYLCTMNRTSSRWVVMAFVCGLFLSADMPGSWQKALQDFSPAPWLYQFRFLRYLLIIIPGTVAGDLLARHLAESKVLLPTDNAEPRGKLPALLAAISLLMIVENLVGLYNRWLLANFVVTVVLLGIGYYLTRKNLFEMKLWRELYRYGGLLLALGLCMEAFQGGIRKDDVTFSYLFATSGLAFLALLFFSILCDYYHCHRLTSALELTGKNPMIAYVATSMVVIPILSLTGVYRYIDMMSASPWPGFLKGVLLTALSMGVAVVCTKRGWYWKT</sequence>
<feature type="transmembrane region" description="Helical" evidence="1">
    <location>
        <begin position="51"/>
        <end position="76"/>
    </location>
</feature>
<dbReference type="PANTHER" id="PTHR31061">
    <property type="entry name" value="LD22376P"/>
    <property type="match status" value="1"/>
</dbReference>
<accession>A0AB33IRW2</accession>
<reference evidence="3" key="1">
    <citation type="submission" date="2024-07" db="EMBL/GenBank/DDBJ databases">
        <title>Complete genome sequence of Prevotella sp. YM-2024 GTC17253.</title>
        <authorList>
            <person name="Hayashi M."/>
            <person name="Muto Y."/>
            <person name="Tanaka K."/>
            <person name="Niwa H."/>
        </authorList>
    </citation>
    <scope>NUCLEOTIDE SEQUENCE</scope>
    <source>
        <strain evidence="3">GTC17253</strain>
    </source>
</reference>
<feature type="transmembrane region" description="Helical" evidence="1">
    <location>
        <begin position="368"/>
        <end position="389"/>
    </location>
</feature>
<feature type="transmembrane region" description="Helical" evidence="1">
    <location>
        <begin position="12"/>
        <end position="31"/>
    </location>
</feature>
<name>A0AB33IRW2_9BACT</name>
<dbReference type="EMBL" id="AP035785">
    <property type="protein sequence ID" value="BFO71894.1"/>
    <property type="molecule type" value="Genomic_DNA"/>
</dbReference>
<keyword evidence="1" id="KW-1133">Transmembrane helix</keyword>
<feature type="transmembrane region" description="Helical" evidence="1">
    <location>
        <begin position="286"/>
        <end position="303"/>
    </location>
</feature>
<feature type="transmembrane region" description="Helical" evidence="1">
    <location>
        <begin position="152"/>
        <end position="171"/>
    </location>
</feature>